<dbReference type="SUPFAM" id="SSF52540">
    <property type="entry name" value="P-loop containing nucleoside triphosphate hydrolases"/>
    <property type="match status" value="1"/>
</dbReference>
<dbReference type="GO" id="GO:0005524">
    <property type="term" value="F:ATP binding"/>
    <property type="evidence" value="ECO:0007669"/>
    <property type="project" value="UniProtKB-UniRule"/>
</dbReference>
<keyword evidence="11 13" id="KW-0443">Lipid metabolism</keyword>
<proteinExistence type="inferred from homology"/>
<dbReference type="GO" id="GO:0005886">
    <property type="term" value="C:plasma membrane"/>
    <property type="evidence" value="ECO:0007669"/>
    <property type="project" value="TreeGrafter"/>
</dbReference>
<keyword evidence="6 13" id="KW-0441">Lipid A biosynthesis</keyword>
<dbReference type="InterPro" id="IPR027417">
    <property type="entry name" value="P-loop_NTPase"/>
</dbReference>
<dbReference type="InterPro" id="IPR003758">
    <property type="entry name" value="LpxK"/>
</dbReference>
<evidence type="ECO:0000256" key="5">
    <source>
        <dbReference type="ARBA" id="ARBA00022516"/>
    </source>
</evidence>
<evidence type="ECO:0000256" key="9">
    <source>
        <dbReference type="ARBA" id="ARBA00022777"/>
    </source>
</evidence>
<keyword evidence="8 13" id="KW-0547">Nucleotide-binding</keyword>
<dbReference type="HAMAP" id="MF_00409">
    <property type="entry name" value="LpxK"/>
    <property type="match status" value="1"/>
</dbReference>
<evidence type="ECO:0000256" key="13">
    <source>
        <dbReference type="HAMAP-Rule" id="MF_00409"/>
    </source>
</evidence>
<dbReference type="GO" id="GO:0009245">
    <property type="term" value="P:lipid A biosynthetic process"/>
    <property type="evidence" value="ECO:0007669"/>
    <property type="project" value="UniProtKB-UniRule"/>
</dbReference>
<dbReference type="UniPathway" id="UPA00359">
    <property type="reaction ID" value="UER00482"/>
</dbReference>
<evidence type="ECO:0000256" key="3">
    <source>
        <dbReference type="ARBA" id="ARBA00012071"/>
    </source>
</evidence>
<protein>
    <recommendedName>
        <fullName evidence="4 13">Tetraacyldisaccharide 4'-kinase</fullName>
        <ecNumber evidence="3 13">2.7.1.130</ecNumber>
    </recommendedName>
    <alternativeName>
        <fullName evidence="12 13">Lipid A 4'-kinase</fullName>
    </alternativeName>
</protein>
<keyword evidence="7 13" id="KW-0808">Transferase</keyword>
<name>A0A2T7BEG9_9BACT</name>
<organism evidence="14 15">
    <name type="scientific">Chitinophaga parva</name>
    <dbReference type="NCBI Taxonomy" id="2169414"/>
    <lineage>
        <taxon>Bacteria</taxon>
        <taxon>Pseudomonadati</taxon>
        <taxon>Bacteroidota</taxon>
        <taxon>Chitinophagia</taxon>
        <taxon>Chitinophagales</taxon>
        <taxon>Chitinophagaceae</taxon>
        <taxon>Chitinophaga</taxon>
    </lineage>
</organism>
<evidence type="ECO:0000256" key="7">
    <source>
        <dbReference type="ARBA" id="ARBA00022679"/>
    </source>
</evidence>
<evidence type="ECO:0000256" key="2">
    <source>
        <dbReference type="ARBA" id="ARBA00004870"/>
    </source>
</evidence>
<dbReference type="GO" id="GO:0009244">
    <property type="term" value="P:lipopolysaccharide core region biosynthetic process"/>
    <property type="evidence" value="ECO:0007669"/>
    <property type="project" value="TreeGrafter"/>
</dbReference>
<evidence type="ECO:0000256" key="10">
    <source>
        <dbReference type="ARBA" id="ARBA00022840"/>
    </source>
</evidence>
<evidence type="ECO:0000256" key="1">
    <source>
        <dbReference type="ARBA" id="ARBA00002274"/>
    </source>
</evidence>
<reference evidence="14 15" key="1">
    <citation type="submission" date="2018-04" db="EMBL/GenBank/DDBJ databases">
        <title>Chitinophaga fuyangensis sp. nov., isolated from soil in a chemical factory.</title>
        <authorList>
            <person name="Chen K."/>
        </authorList>
    </citation>
    <scope>NUCLEOTIDE SEQUENCE [LARGE SCALE GENOMIC DNA]</scope>
    <source>
        <strain evidence="14 15">LY-1</strain>
    </source>
</reference>
<comment type="function">
    <text evidence="1 13">Transfers the gamma-phosphate of ATP to the 4'-position of a tetraacyldisaccharide 1-phosphate intermediate (termed DS-1-P) to form tetraacyldisaccharide 1,4'-bis-phosphate (lipid IVA).</text>
</comment>
<keyword evidence="10 13" id="KW-0067">ATP-binding</keyword>
<dbReference type="NCBIfam" id="TIGR00682">
    <property type="entry name" value="lpxK"/>
    <property type="match status" value="1"/>
</dbReference>
<keyword evidence="5 13" id="KW-0444">Lipid biosynthesis</keyword>
<evidence type="ECO:0000256" key="4">
    <source>
        <dbReference type="ARBA" id="ARBA00016436"/>
    </source>
</evidence>
<gene>
    <name evidence="13 14" type="primary">lpxK</name>
    <name evidence="14" type="ORF">DCC81_23235</name>
</gene>
<evidence type="ECO:0000313" key="15">
    <source>
        <dbReference type="Proteomes" id="UP000244450"/>
    </source>
</evidence>
<dbReference type="EMBL" id="QCYK01000003">
    <property type="protein sequence ID" value="PUZ23498.1"/>
    <property type="molecule type" value="Genomic_DNA"/>
</dbReference>
<evidence type="ECO:0000256" key="8">
    <source>
        <dbReference type="ARBA" id="ARBA00022741"/>
    </source>
</evidence>
<comment type="caution">
    <text evidence="14">The sequence shown here is derived from an EMBL/GenBank/DDBJ whole genome shotgun (WGS) entry which is preliminary data.</text>
</comment>
<dbReference type="Proteomes" id="UP000244450">
    <property type="component" value="Unassembled WGS sequence"/>
</dbReference>
<keyword evidence="15" id="KW-1185">Reference proteome</keyword>
<evidence type="ECO:0000256" key="12">
    <source>
        <dbReference type="ARBA" id="ARBA00029757"/>
    </source>
</evidence>
<dbReference type="Pfam" id="PF02606">
    <property type="entry name" value="LpxK"/>
    <property type="match status" value="1"/>
</dbReference>
<evidence type="ECO:0000313" key="14">
    <source>
        <dbReference type="EMBL" id="PUZ23498.1"/>
    </source>
</evidence>
<dbReference type="PANTHER" id="PTHR42724">
    <property type="entry name" value="TETRAACYLDISACCHARIDE 4'-KINASE"/>
    <property type="match status" value="1"/>
</dbReference>
<comment type="caution">
    <text evidence="13">Lacks conserved residue(s) required for the propagation of feature annotation.</text>
</comment>
<keyword evidence="9 13" id="KW-0418">Kinase</keyword>
<dbReference type="AlphaFoldDB" id="A0A2T7BEG9"/>
<dbReference type="GO" id="GO:0009029">
    <property type="term" value="F:lipid-A 4'-kinase activity"/>
    <property type="evidence" value="ECO:0007669"/>
    <property type="project" value="UniProtKB-UniRule"/>
</dbReference>
<sequence>MLRYLKFLLYPFSLLYGLIMWLRNRLYDSKVLTAVEFSLPVIAVGNLSMGGTGKSPHVEYLIRLLKDVYRVATLSRGYQRRTRGYVLAGARSTANDIGDEPMQFHRKFPDITVCVGEERMLAIPQLVSDVPDTQVILLDDAFQHRSVKPGLNILLTDYSRRFTKDHVVPFGYLREGRKGYLRANVIIVSKCPPDLGKEEMDAIRREIAPQPGQQLYFTALQYGQLYDLFTAEPFDPGQYDAVLVVAGIARPEPLLRHLQQSFKKVFLLPFADHYYYGPADVAKIRKELDDLPGARKLVITTEKDAVRLHLLQQEIEAAGLTIAVMPIEISFLDQAGDSFNNYIFDYIANTLISASAEQNA</sequence>
<dbReference type="PANTHER" id="PTHR42724:SF1">
    <property type="entry name" value="TETRAACYLDISACCHARIDE 4'-KINASE, MITOCHONDRIAL-RELATED"/>
    <property type="match status" value="1"/>
</dbReference>
<comment type="pathway">
    <text evidence="2 13">Glycolipid biosynthesis; lipid IV(A) biosynthesis; lipid IV(A) from (3R)-3-hydroxytetradecanoyl-[acyl-carrier-protein] and UDP-N-acetyl-alpha-D-glucosamine: step 6/6.</text>
</comment>
<accession>A0A2T7BEG9</accession>
<evidence type="ECO:0000256" key="11">
    <source>
        <dbReference type="ARBA" id="ARBA00023098"/>
    </source>
</evidence>
<dbReference type="OrthoDB" id="9766423at2"/>
<comment type="similarity">
    <text evidence="13">Belongs to the LpxK family.</text>
</comment>
<evidence type="ECO:0000256" key="6">
    <source>
        <dbReference type="ARBA" id="ARBA00022556"/>
    </source>
</evidence>
<comment type="catalytic activity">
    <reaction evidence="13">
        <text>a lipid A disaccharide + ATP = a lipid IVA + ADP + H(+)</text>
        <dbReference type="Rhea" id="RHEA:67840"/>
        <dbReference type="ChEBI" id="CHEBI:15378"/>
        <dbReference type="ChEBI" id="CHEBI:30616"/>
        <dbReference type="ChEBI" id="CHEBI:176343"/>
        <dbReference type="ChEBI" id="CHEBI:176425"/>
        <dbReference type="ChEBI" id="CHEBI:456216"/>
        <dbReference type="EC" id="2.7.1.130"/>
    </reaction>
</comment>
<dbReference type="EC" id="2.7.1.130" evidence="3 13"/>